<dbReference type="AlphaFoldDB" id="G9ZC55"/>
<protein>
    <submittedName>
        <fullName evidence="1">Uncharacterized protein</fullName>
    </submittedName>
</protein>
<reference evidence="1 2" key="1">
    <citation type="submission" date="2011-08" db="EMBL/GenBank/DDBJ databases">
        <authorList>
            <person name="Weinstock G."/>
            <person name="Sodergren E."/>
            <person name="Clifton S."/>
            <person name="Fulton L."/>
            <person name="Fulton B."/>
            <person name="Courtney L."/>
            <person name="Fronick C."/>
            <person name="Harrison M."/>
            <person name="Strong C."/>
            <person name="Farmer C."/>
            <person name="Delahaunty K."/>
            <person name="Markovic C."/>
            <person name="Hall O."/>
            <person name="Minx P."/>
            <person name="Tomlinson C."/>
            <person name="Mitreva M."/>
            <person name="Hou S."/>
            <person name="Chen J."/>
            <person name="Wollam A."/>
            <person name="Pepin K.H."/>
            <person name="Johnson M."/>
            <person name="Bhonagiri V."/>
            <person name="Zhang X."/>
            <person name="Suruliraj S."/>
            <person name="Warren W."/>
            <person name="Chinwalla A."/>
            <person name="Mardis E.R."/>
            <person name="Wilson R.K."/>
        </authorList>
    </citation>
    <scope>NUCLEOTIDE SEQUENCE [LARGE SCALE GENOMIC DNA]</scope>
    <source>
        <strain evidence="1 2">F0432</strain>
    </source>
</reference>
<feature type="non-terminal residue" evidence="1">
    <location>
        <position position="1"/>
    </location>
</feature>
<dbReference type="HOGENOM" id="CLU_1921423_0_0_6"/>
<organism evidence="1 2">
    <name type="scientific">Cardiobacterium valvarum F0432</name>
    <dbReference type="NCBI Taxonomy" id="797473"/>
    <lineage>
        <taxon>Bacteria</taxon>
        <taxon>Pseudomonadati</taxon>
        <taxon>Pseudomonadota</taxon>
        <taxon>Gammaproteobacteria</taxon>
        <taxon>Cardiobacteriales</taxon>
        <taxon>Cardiobacteriaceae</taxon>
        <taxon>Cardiobacterium</taxon>
    </lineage>
</organism>
<name>G9ZC55_9GAMM</name>
<evidence type="ECO:0000313" key="1">
    <source>
        <dbReference type="EMBL" id="EHM55867.1"/>
    </source>
</evidence>
<accession>G9ZC55</accession>
<sequence length="131" mass="13675">FEVEDAAGADFATGVVDGAVALEKQIACAEGVAITASSKQGNKQNRQQHHLCPQAGCTLCRFCGRSHGVMGRGKDAGIMPVLSRQAVSCWGRSSGIKAGFVQKYSPSLSRFFVFAKVKASVFGIATCFAAG</sequence>
<comment type="caution">
    <text evidence="1">The sequence shown here is derived from an EMBL/GenBank/DDBJ whole genome shotgun (WGS) entry which is preliminary data.</text>
</comment>
<dbReference type="EMBL" id="AGCM01000019">
    <property type="protein sequence ID" value="EHM55867.1"/>
    <property type="molecule type" value="Genomic_DNA"/>
</dbReference>
<gene>
    <name evidence="1" type="ORF">HMPREF9080_00332</name>
</gene>
<proteinExistence type="predicted"/>
<evidence type="ECO:0000313" key="2">
    <source>
        <dbReference type="Proteomes" id="UP000004750"/>
    </source>
</evidence>
<dbReference type="Proteomes" id="UP000004750">
    <property type="component" value="Unassembled WGS sequence"/>
</dbReference>